<dbReference type="Gene3D" id="3.30.465.10">
    <property type="match status" value="1"/>
</dbReference>
<dbReference type="SUPFAM" id="SSF56176">
    <property type="entry name" value="FAD-binding/transporter-associated domain-like"/>
    <property type="match status" value="1"/>
</dbReference>
<dbReference type="PANTHER" id="PTHR42973:SF34">
    <property type="entry name" value="FAD BINDING DOMAIN PROTEIN (AFU_ORTHOLOGUE AFUA_3G02770)"/>
    <property type="match status" value="1"/>
</dbReference>
<keyword evidence="7" id="KW-1185">Reference proteome</keyword>
<evidence type="ECO:0000256" key="3">
    <source>
        <dbReference type="ARBA" id="ARBA00022827"/>
    </source>
</evidence>
<evidence type="ECO:0000259" key="5">
    <source>
        <dbReference type="PROSITE" id="PS51387"/>
    </source>
</evidence>
<keyword evidence="2" id="KW-0285">Flavoprotein</keyword>
<organism evidence="6 7">
    <name type="scientific">Diaporthe vaccinii</name>
    <dbReference type="NCBI Taxonomy" id="105482"/>
    <lineage>
        <taxon>Eukaryota</taxon>
        <taxon>Fungi</taxon>
        <taxon>Dikarya</taxon>
        <taxon>Ascomycota</taxon>
        <taxon>Pezizomycotina</taxon>
        <taxon>Sordariomycetes</taxon>
        <taxon>Sordariomycetidae</taxon>
        <taxon>Diaporthales</taxon>
        <taxon>Diaporthaceae</taxon>
        <taxon>Diaporthe</taxon>
        <taxon>Diaporthe eres species complex</taxon>
    </lineage>
</organism>
<dbReference type="Pfam" id="PF01565">
    <property type="entry name" value="FAD_binding_4"/>
    <property type="match status" value="1"/>
</dbReference>
<reference evidence="6 7" key="1">
    <citation type="submission" date="2024-03" db="EMBL/GenBank/DDBJ databases">
        <title>A high-quality draft genome sequence of Diaporthe vaccinii, a causative agent of upright dieback and viscid rot disease in cranberry plants.</title>
        <authorList>
            <person name="Sarrasin M."/>
            <person name="Lang B.F."/>
            <person name="Burger G."/>
        </authorList>
    </citation>
    <scope>NUCLEOTIDE SEQUENCE [LARGE SCALE GENOMIC DNA]</scope>
    <source>
        <strain evidence="6 7">IS7</strain>
    </source>
</reference>
<dbReference type="InterPro" id="IPR016166">
    <property type="entry name" value="FAD-bd_PCMH"/>
</dbReference>
<gene>
    <name evidence="6" type="ORF">FJTKL_06101</name>
</gene>
<dbReference type="EMBL" id="JBAWTH010000021">
    <property type="protein sequence ID" value="KAL2287095.1"/>
    <property type="molecule type" value="Genomic_DNA"/>
</dbReference>
<dbReference type="Proteomes" id="UP001600888">
    <property type="component" value="Unassembled WGS sequence"/>
</dbReference>
<comment type="similarity">
    <text evidence="1">Belongs to the oxygen-dependent FAD-linked oxidoreductase family.</text>
</comment>
<evidence type="ECO:0000256" key="1">
    <source>
        <dbReference type="ARBA" id="ARBA00005466"/>
    </source>
</evidence>
<comment type="caution">
    <text evidence="6">The sequence shown here is derived from an EMBL/GenBank/DDBJ whole genome shotgun (WGS) entry which is preliminary data.</text>
</comment>
<accession>A0ABR4EXU4</accession>
<keyword evidence="3" id="KW-0274">FAD</keyword>
<dbReference type="PROSITE" id="PS51387">
    <property type="entry name" value="FAD_PCMH"/>
    <property type="match status" value="1"/>
</dbReference>
<proteinExistence type="inferred from homology"/>
<dbReference type="InterPro" id="IPR050416">
    <property type="entry name" value="FAD-linked_Oxidoreductase"/>
</dbReference>
<name>A0ABR4EXU4_9PEZI</name>
<dbReference type="PANTHER" id="PTHR42973">
    <property type="entry name" value="BINDING OXIDOREDUCTASE, PUTATIVE (AFU_ORTHOLOGUE AFUA_1G17690)-RELATED"/>
    <property type="match status" value="1"/>
</dbReference>
<evidence type="ECO:0000313" key="6">
    <source>
        <dbReference type="EMBL" id="KAL2287095.1"/>
    </source>
</evidence>
<dbReference type="InterPro" id="IPR006094">
    <property type="entry name" value="Oxid_FAD_bind_N"/>
</dbReference>
<dbReference type="InterPro" id="IPR016169">
    <property type="entry name" value="FAD-bd_PCMH_sub2"/>
</dbReference>
<protein>
    <recommendedName>
        <fullName evidence="5">FAD-binding PCMH-type domain-containing protein</fullName>
    </recommendedName>
</protein>
<dbReference type="InterPro" id="IPR036318">
    <property type="entry name" value="FAD-bd_PCMH-like_sf"/>
</dbReference>
<evidence type="ECO:0000256" key="4">
    <source>
        <dbReference type="ARBA" id="ARBA00023002"/>
    </source>
</evidence>
<evidence type="ECO:0000313" key="7">
    <source>
        <dbReference type="Proteomes" id="UP001600888"/>
    </source>
</evidence>
<feature type="domain" description="FAD-binding PCMH-type" evidence="5">
    <location>
        <begin position="123"/>
        <end position="294"/>
    </location>
</feature>
<keyword evidence="4" id="KW-0560">Oxidoreductase</keyword>
<evidence type="ECO:0000256" key="2">
    <source>
        <dbReference type="ARBA" id="ARBA00022630"/>
    </source>
</evidence>
<dbReference type="Gene3D" id="3.40.462.20">
    <property type="match status" value="1"/>
</dbReference>
<sequence length="568" mass="61119">MRFFSPQLAFQLQPNNLHSCTTATASKMLPSLAFSLALASSVELSLALVLETVDFNVTQALFEQGVNVSAVPALAALTDQSSVFACSIACASLQAVYGDDAVDLKDEQSYISFTGSFWSELQAEVHPQCIFYPSSSSAVSVLVLLSRLTQCPFAVKSGGHGAFAGASTIEGGVTVSLRNLNSIALSADRKTAFIKPGNTWGHIYSELDKHDLSVIGGRVTPIGIGGLTTGGGISFFSNIYGWACDNVASYEVVTSTGELATVSPSQHSDLYWALRGGGNNFGIVVEFELETIPLPGGEMWGGSRVYTEDQFPNLIDAFAGLVDESPSDPNAGTWVAWILNSGVKIAAAEIWYAKPNGQNASIFDNFNRMPTISDNSGNITLANFTAQVAESNPYGYRECYYATSIRASRAVAQAATDIFYDEVVSVADVAGANPVMVWQGITKGVLEATKKNGGNPLGLSVEDGPFYLLQLSCWWDNDEDDAKMYRMISTVLERIKAAAMAEGVQNDYVYMNYGSQFQDVISSYGPENKAALKRIAAKYDPTGVFQKLQPGYFKLDRAPVPDTDYFSF</sequence>